<dbReference type="EMBL" id="JALLPJ020000519">
    <property type="protein sequence ID" value="KAL3789595.1"/>
    <property type="molecule type" value="Genomic_DNA"/>
</dbReference>
<reference evidence="2 3" key="1">
    <citation type="submission" date="2024-10" db="EMBL/GenBank/DDBJ databases">
        <title>Updated reference genomes for cyclostephanoid diatoms.</title>
        <authorList>
            <person name="Roberts W.R."/>
            <person name="Alverson A.J."/>
        </authorList>
    </citation>
    <scope>NUCLEOTIDE SEQUENCE [LARGE SCALE GENOMIC DNA]</scope>
    <source>
        <strain evidence="2 3">AJA010-31</strain>
    </source>
</reference>
<sequence>MSSRKSSTDTPAAKSRSTSRTDLFCFASATNMPMHQAVENVEPGSSDEIAALNEKIDVLNNERTTPCAAAEVDRLAAENAPLTYELRVKSAENEERLVSLQSKSLIWQIQSYWPTQVGLGDSLSTSVSDLQAQVDALHAQASQTEQLQGRIDESKEIISSKDSELEAVALANEELKSQILSRGNDEQLAESREELSSLQSQFDEFREHHNNTMGYMEEQLSGLMQQKSACDVQLEECKNEIDRIQRENTELSTALNVAQSQGDMVSNNEKLRVQELKNERTQLCTMLDQQRNDLNNQRQTFDELSQEHEGMRSDFERVQVNSVYLTQQQQQRRSPTYLGTAATSLTVGTIACIDWHSRMTHQD</sequence>
<evidence type="ECO:0000313" key="2">
    <source>
        <dbReference type="EMBL" id="KAL3789595.1"/>
    </source>
</evidence>
<feature type="coiled-coil region" evidence="1">
    <location>
        <begin position="188"/>
        <end position="314"/>
    </location>
</feature>
<accession>A0ABD3PN39</accession>
<gene>
    <name evidence="2" type="ORF">ACHAWO_009158</name>
</gene>
<keyword evidence="3" id="KW-1185">Reference proteome</keyword>
<evidence type="ECO:0000313" key="3">
    <source>
        <dbReference type="Proteomes" id="UP001530400"/>
    </source>
</evidence>
<keyword evidence="1" id="KW-0175">Coiled coil</keyword>
<evidence type="ECO:0000256" key="1">
    <source>
        <dbReference type="SAM" id="Coils"/>
    </source>
</evidence>
<dbReference type="Proteomes" id="UP001530400">
    <property type="component" value="Unassembled WGS sequence"/>
</dbReference>
<proteinExistence type="predicted"/>
<dbReference type="AlphaFoldDB" id="A0ABD3PN39"/>
<organism evidence="2 3">
    <name type="scientific">Cyclotella atomus</name>
    <dbReference type="NCBI Taxonomy" id="382360"/>
    <lineage>
        <taxon>Eukaryota</taxon>
        <taxon>Sar</taxon>
        <taxon>Stramenopiles</taxon>
        <taxon>Ochrophyta</taxon>
        <taxon>Bacillariophyta</taxon>
        <taxon>Coscinodiscophyceae</taxon>
        <taxon>Thalassiosirophycidae</taxon>
        <taxon>Stephanodiscales</taxon>
        <taxon>Stephanodiscaceae</taxon>
        <taxon>Cyclotella</taxon>
    </lineage>
</organism>
<comment type="caution">
    <text evidence="2">The sequence shown here is derived from an EMBL/GenBank/DDBJ whole genome shotgun (WGS) entry which is preliminary data.</text>
</comment>
<protein>
    <submittedName>
        <fullName evidence="2">Uncharacterized protein</fullName>
    </submittedName>
</protein>
<name>A0ABD3PN39_9STRA</name>